<accession>A0AAD6K4V2</accession>
<evidence type="ECO:0000313" key="2">
    <source>
        <dbReference type="EMBL" id="KAJ6415897.1"/>
    </source>
</evidence>
<sequence>MNDCPVRAVIQVLFSEQTKLDQQMNLSGSFSETRSPYLGFEAPTRCLSKREMSEQQVEEKKKGFFRWKKFGNVMPSMKSNNVGVVDKIEGSNEGEGEGDAAGSEMETPVDLKTRLVRGKNKINSG</sequence>
<feature type="compositionally biased region" description="Basic residues" evidence="1">
    <location>
        <begin position="114"/>
        <end position="125"/>
    </location>
</feature>
<gene>
    <name evidence="2" type="ORF">OIU84_004644</name>
</gene>
<comment type="caution">
    <text evidence="2">The sequence shown here is derived from an EMBL/GenBank/DDBJ whole genome shotgun (WGS) entry which is preliminary data.</text>
</comment>
<keyword evidence="3" id="KW-1185">Reference proteome</keyword>
<protein>
    <submittedName>
        <fullName evidence="2">Uncharacterized protein</fullName>
    </submittedName>
</protein>
<proteinExistence type="predicted"/>
<dbReference type="Proteomes" id="UP001162972">
    <property type="component" value="Chromosome 3"/>
</dbReference>
<evidence type="ECO:0000313" key="3">
    <source>
        <dbReference type="Proteomes" id="UP001162972"/>
    </source>
</evidence>
<reference evidence="2 3" key="1">
    <citation type="journal article" date="2023" name="Int. J. Mol. Sci.">
        <title>De Novo Assembly and Annotation of 11 Diverse Shrub Willow (Salix) Genomes Reveals Novel Gene Organization in Sex-Linked Regions.</title>
        <authorList>
            <person name="Hyden B."/>
            <person name="Feng K."/>
            <person name="Yates T.B."/>
            <person name="Jawdy S."/>
            <person name="Cereghino C."/>
            <person name="Smart L.B."/>
            <person name="Muchero W."/>
        </authorList>
    </citation>
    <scope>NUCLEOTIDE SEQUENCE [LARGE SCALE GENOMIC DNA]</scope>
    <source>
        <tissue evidence="2">Shoot tip</tissue>
    </source>
</reference>
<dbReference type="AlphaFoldDB" id="A0AAD6K4V2"/>
<evidence type="ECO:0000256" key="1">
    <source>
        <dbReference type="SAM" id="MobiDB-lite"/>
    </source>
</evidence>
<organism evidence="2 3">
    <name type="scientific">Salix udensis</name>
    <dbReference type="NCBI Taxonomy" id="889485"/>
    <lineage>
        <taxon>Eukaryota</taxon>
        <taxon>Viridiplantae</taxon>
        <taxon>Streptophyta</taxon>
        <taxon>Embryophyta</taxon>
        <taxon>Tracheophyta</taxon>
        <taxon>Spermatophyta</taxon>
        <taxon>Magnoliopsida</taxon>
        <taxon>eudicotyledons</taxon>
        <taxon>Gunneridae</taxon>
        <taxon>Pentapetalae</taxon>
        <taxon>rosids</taxon>
        <taxon>fabids</taxon>
        <taxon>Malpighiales</taxon>
        <taxon>Salicaceae</taxon>
        <taxon>Saliceae</taxon>
        <taxon>Salix</taxon>
    </lineage>
</organism>
<feature type="region of interest" description="Disordered" evidence="1">
    <location>
        <begin position="87"/>
        <end position="125"/>
    </location>
</feature>
<dbReference type="EMBL" id="JAPFFJ010000012">
    <property type="protein sequence ID" value="KAJ6415897.1"/>
    <property type="molecule type" value="Genomic_DNA"/>
</dbReference>
<name>A0AAD6K4V2_9ROSI</name>